<name>A0AAV8WQ23_9CUCU</name>
<dbReference type="EMBL" id="JANEYF010005296">
    <property type="protein sequence ID" value="KAJ8928712.1"/>
    <property type="molecule type" value="Genomic_DNA"/>
</dbReference>
<dbReference type="AlphaFoldDB" id="A0AAV8WQ23"/>
<proteinExistence type="predicted"/>
<keyword evidence="2" id="KW-1185">Reference proteome</keyword>
<gene>
    <name evidence="1" type="ORF">NQ314_018722</name>
</gene>
<sequence>MAICVLHNFIRRKSKSYFNRKTVDSENKITHEIRQDGEWRSDTVELSGLEKKKQTTDLKEGKQTREEYLHFFNGNGSVAWQEDMLEKGQA</sequence>
<dbReference type="Proteomes" id="UP001162156">
    <property type="component" value="Unassembled WGS sequence"/>
</dbReference>
<comment type="caution">
    <text evidence="1">The sequence shown here is derived from an EMBL/GenBank/DDBJ whole genome shotgun (WGS) entry which is preliminary data.</text>
</comment>
<protein>
    <submittedName>
        <fullName evidence="1">Uncharacterized protein</fullName>
    </submittedName>
</protein>
<reference evidence="1" key="1">
    <citation type="journal article" date="2023" name="Insect Mol. Biol.">
        <title>Genome sequencing provides insights into the evolution of gene families encoding plant cell wall-degrading enzymes in longhorned beetles.</title>
        <authorList>
            <person name="Shin N.R."/>
            <person name="Okamura Y."/>
            <person name="Kirsch R."/>
            <person name="Pauchet Y."/>
        </authorList>
    </citation>
    <scope>NUCLEOTIDE SEQUENCE</scope>
    <source>
        <strain evidence="1">RBIC_L_NR</strain>
    </source>
</reference>
<accession>A0AAV8WQ23</accession>
<organism evidence="1 2">
    <name type="scientific">Rhamnusium bicolor</name>
    <dbReference type="NCBI Taxonomy" id="1586634"/>
    <lineage>
        <taxon>Eukaryota</taxon>
        <taxon>Metazoa</taxon>
        <taxon>Ecdysozoa</taxon>
        <taxon>Arthropoda</taxon>
        <taxon>Hexapoda</taxon>
        <taxon>Insecta</taxon>
        <taxon>Pterygota</taxon>
        <taxon>Neoptera</taxon>
        <taxon>Endopterygota</taxon>
        <taxon>Coleoptera</taxon>
        <taxon>Polyphaga</taxon>
        <taxon>Cucujiformia</taxon>
        <taxon>Chrysomeloidea</taxon>
        <taxon>Cerambycidae</taxon>
        <taxon>Lepturinae</taxon>
        <taxon>Rhagiini</taxon>
        <taxon>Rhamnusium</taxon>
    </lineage>
</organism>
<evidence type="ECO:0000313" key="2">
    <source>
        <dbReference type="Proteomes" id="UP001162156"/>
    </source>
</evidence>
<evidence type="ECO:0000313" key="1">
    <source>
        <dbReference type="EMBL" id="KAJ8928712.1"/>
    </source>
</evidence>